<evidence type="ECO:0000256" key="4">
    <source>
        <dbReference type="ARBA" id="ARBA00022679"/>
    </source>
</evidence>
<dbReference type="Pfam" id="PF13426">
    <property type="entry name" value="PAS_9"/>
    <property type="match status" value="1"/>
</dbReference>
<dbReference type="KEGG" id="acib:ACBT_1630"/>
<protein>
    <recommendedName>
        <fullName evidence="2">histidine kinase</fullName>
        <ecNumber evidence="2">2.7.13.3</ecNumber>
    </recommendedName>
</protein>
<dbReference type="InterPro" id="IPR003661">
    <property type="entry name" value="HisK_dim/P_dom"/>
</dbReference>
<dbReference type="InterPro" id="IPR036890">
    <property type="entry name" value="HATPase_C_sf"/>
</dbReference>
<dbReference type="InterPro" id="IPR001610">
    <property type="entry name" value="PAC"/>
</dbReference>
<keyword evidence="6" id="KW-1133">Transmembrane helix</keyword>
<dbReference type="GO" id="GO:0000155">
    <property type="term" value="F:phosphorelay sensor kinase activity"/>
    <property type="evidence" value="ECO:0007669"/>
    <property type="project" value="InterPro"/>
</dbReference>
<feature type="domain" description="PAS" evidence="8">
    <location>
        <begin position="505"/>
        <end position="575"/>
    </location>
</feature>
<dbReference type="PROSITE" id="PS50109">
    <property type="entry name" value="HIS_KIN"/>
    <property type="match status" value="1"/>
</dbReference>
<dbReference type="EMBL" id="CP054051">
    <property type="protein sequence ID" value="QKJ27530.1"/>
    <property type="molecule type" value="Genomic_DNA"/>
</dbReference>
<evidence type="ECO:0000256" key="1">
    <source>
        <dbReference type="ARBA" id="ARBA00000085"/>
    </source>
</evidence>
<dbReference type="PROSITE" id="PS50112">
    <property type="entry name" value="PAS"/>
    <property type="match status" value="3"/>
</dbReference>
<evidence type="ECO:0000259" key="7">
    <source>
        <dbReference type="PROSITE" id="PS50109"/>
    </source>
</evidence>
<dbReference type="InterPro" id="IPR035965">
    <property type="entry name" value="PAS-like_dom_sf"/>
</dbReference>
<dbReference type="CDD" id="cd00130">
    <property type="entry name" value="PAS"/>
    <property type="match status" value="3"/>
</dbReference>
<feature type="domain" description="PAS" evidence="8">
    <location>
        <begin position="247"/>
        <end position="319"/>
    </location>
</feature>
<dbReference type="CDD" id="cd00082">
    <property type="entry name" value="HisKA"/>
    <property type="match status" value="1"/>
</dbReference>
<dbReference type="PRINTS" id="PR00344">
    <property type="entry name" value="BCTRLSENSOR"/>
</dbReference>
<keyword evidence="6" id="KW-0472">Membrane</keyword>
<dbReference type="InterPro" id="IPR052162">
    <property type="entry name" value="Sensor_kinase/Photoreceptor"/>
</dbReference>
<gene>
    <name evidence="10" type="ORF">ACBT_1630</name>
</gene>
<comment type="catalytic activity">
    <reaction evidence="1">
        <text>ATP + protein L-histidine = ADP + protein N-phospho-L-histidine.</text>
        <dbReference type="EC" id="2.7.13.3"/>
    </reaction>
</comment>
<dbReference type="PANTHER" id="PTHR43304:SF1">
    <property type="entry name" value="PAC DOMAIN-CONTAINING PROTEIN"/>
    <property type="match status" value="1"/>
</dbReference>
<dbReference type="SUPFAM" id="SSF47384">
    <property type="entry name" value="Homodimeric domain of signal transducing histidine kinase"/>
    <property type="match status" value="1"/>
</dbReference>
<accession>A0A7L5JR42</accession>
<keyword evidence="3" id="KW-0597">Phosphoprotein</keyword>
<dbReference type="Pfam" id="PF00512">
    <property type="entry name" value="HisKA"/>
    <property type="match status" value="1"/>
</dbReference>
<dbReference type="SMART" id="SM00387">
    <property type="entry name" value="HATPase_c"/>
    <property type="match status" value="1"/>
</dbReference>
<dbReference type="InterPro" id="IPR000014">
    <property type="entry name" value="PAS"/>
</dbReference>
<feature type="transmembrane region" description="Helical" evidence="6">
    <location>
        <begin position="168"/>
        <end position="186"/>
    </location>
</feature>
<dbReference type="InterPro" id="IPR003594">
    <property type="entry name" value="HATPase_dom"/>
</dbReference>
<dbReference type="Gene3D" id="6.10.340.10">
    <property type="match status" value="1"/>
</dbReference>
<dbReference type="SUPFAM" id="SSF55785">
    <property type="entry name" value="PYP-like sensor domain (PAS domain)"/>
    <property type="match status" value="3"/>
</dbReference>
<feature type="domain" description="Histidine kinase" evidence="7">
    <location>
        <begin position="634"/>
        <end position="858"/>
    </location>
</feature>
<evidence type="ECO:0000256" key="6">
    <source>
        <dbReference type="SAM" id="Phobius"/>
    </source>
</evidence>
<keyword evidence="5 10" id="KW-0418">Kinase</keyword>
<name>A0A7L5JR42_9BACT</name>
<dbReference type="NCBIfam" id="TIGR00229">
    <property type="entry name" value="sensory_box"/>
    <property type="match status" value="3"/>
</dbReference>
<organism evidence="10 11">
    <name type="scientific">Aliarcobacter cibarius</name>
    <dbReference type="NCBI Taxonomy" id="255507"/>
    <lineage>
        <taxon>Bacteria</taxon>
        <taxon>Pseudomonadati</taxon>
        <taxon>Campylobacterota</taxon>
        <taxon>Epsilonproteobacteria</taxon>
        <taxon>Campylobacterales</taxon>
        <taxon>Arcobacteraceae</taxon>
        <taxon>Aliarcobacter</taxon>
    </lineage>
</organism>
<dbReference type="Gene3D" id="3.30.450.20">
    <property type="entry name" value="PAS domain"/>
    <property type="match status" value="3"/>
</dbReference>
<dbReference type="InterPro" id="IPR000700">
    <property type="entry name" value="PAS-assoc_C"/>
</dbReference>
<proteinExistence type="predicted"/>
<reference evidence="10 11" key="1">
    <citation type="submission" date="2020-05" db="EMBL/GenBank/DDBJ databases">
        <title>Complete genome sequencing of Campylobacter and Arcobacter type strains.</title>
        <authorList>
            <person name="Miller W.G."/>
            <person name="Yee E."/>
        </authorList>
    </citation>
    <scope>NUCLEOTIDE SEQUENCE [LARGE SCALE GENOMIC DNA]</scope>
    <source>
        <strain evidence="10 11">LMG 21996</strain>
    </source>
</reference>
<evidence type="ECO:0000313" key="10">
    <source>
        <dbReference type="EMBL" id="QKJ27530.1"/>
    </source>
</evidence>
<dbReference type="AlphaFoldDB" id="A0A7L5JR42"/>
<evidence type="ECO:0000256" key="5">
    <source>
        <dbReference type="ARBA" id="ARBA00022777"/>
    </source>
</evidence>
<dbReference type="InterPro" id="IPR036097">
    <property type="entry name" value="HisK_dim/P_sf"/>
</dbReference>
<dbReference type="Pfam" id="PF02518">
    <property type="entry name" value="HATPase_c"/>
    <property type="match status" value="1"/>
</dbReference>
<dbReference type="InterPro" id="IPR005467">
    <property type="entry name" value="His_kinase_dom"/>
</dbReference>
<dbReference type="SMART" id="SM00091">
    <property type="entry name" value="PAS"/>
    <property type="match status" value="3"/>
</dbReference>
<evidence type="ECO:0000259" key="8">
    <source>
        <dbReference type="PROSITE" id="PS50112"/>
    </source>
</evidence>
<feature type="transmembrane region" description="Helical" evidence="6">
    <location>
        <begin position="6"/>
        <end position="28"/>
    </location>
</feature>
<feature type="domain" description="PAS" evidence="8">
    <location>
        <begin position="377"/>
        <end position="449"/>
    </location>
</feature>
<dbReference type="SMART" id="SM00086">
    <property type="entry name" value="PAC"/>
    <property type="match status" value="2"/>
</dbReference>
<dbReference type="Gene3D" id="1.10.287.130">
    <property type="match status" value="1"/>
</dbReference>
<dbReference type="Gene3D" id="3.30.565.10">
    <property type="entry name" value="Histidine kinase-like ATPase, C-terminal domain"/>
    <property type="match status" value="1"/>
</dbReference>
<evidence type="ECO:0000256" key="3">
    <source>
        <dbReference type="ARBA" id="ARBA00022553"/>
    </source>
</evidence>
<dbReference type="Proteomes" id="UP000509513">
    <property type="component" value="Chromosome"/>
</dbReference>
<evidence type="ECO:0000259" key="9">
    <source>
        <dbReference type="PROSITE" id="PS50113"/>
    </source>
</evidence>
<evidence type="ECO:0000256" key="2">
    <source>
        <dbReference type="ARBA" id="ARBA00012438"/>
    </source>
</evidence>
<dbReference type="PROSITE" id="PS50113">
    <property type="entry name" value="PAC"/>
    <property type="match status" value="1"/>
</dbReference>
<dbReference type="InterPro" id="IPR004358">
    <property type="entry name" value="Sig_transdc_His_kin-like_C"/>
</dbReference>
<dbReference type="OrthoDB" id="5342498at2"/>
<dbReference type="SMART" id="SM00388">
    <property type="entry name" value="HisKA"/>
    <property type="match status" value="1"/>
</dbReference>
<dbReference type="InterPro" id="IPR013655">
    <property type="entry name" value="PAS_fold_3"/>
</dbReference>
<dbReference type="SUPFAM" id="SSF55874">
    <property type="entry name" value="ATPase domain of HSP90 chaperone/DNA topoisomerase II/histidine kinase"/>
    <property type="match status" value="1"/>
</dbReference>
<dbReference type="InterPro" id="IPR013656">
    <property type="entry name" value="PAS_4"/>
</dbReference>
<dbReference type="PANTHER" id="PTHR43304">
    <property type="entry name" value="PHYTOCHROME-LIKE PROTEIN CPH1"/>
    <property type="match status" value="1"/>
</dbReference>
<evidence type="ECO:0000313" key="11">
    <source>
        <dbReference type="Proteomes" id="UP000509513"/>
    </source>
</evidence>
<dbReference type="EC" id="2.7.13.3" evidence="2"/>
<keyword evidence="4" id="KW-0808">Transferase</keyword>
<keyword evidence="6" id="KW-0812">Transmembrane</keyword>
<dbReference type="RefSeq" id="WP_024776058.1">
    <property type="nucleotide sequence ID" value="NZ_CP054051.1"/>
</dbReference>
<dbReference type="Pfam" id="PF08448">
    <property type="entry name" value="PAS_4"/>
    <property type="match status" value="1"/>
</dbReference>
<feature type="domain" description="PAC" evidence="9">
    <location>
        <begin position="323"/>
        <end position="376"/>
    </location>
</feature>
<sequence length="859" mass="100336">MKNRTLIVSFLLPFLITIITIMSFYTVYNYFETKNRLINDINLRMNSISKQLNDSLPHFINSYAISEYKKLIENQMQDNNILAIIVKDYSYGKIFGKEFIESGKIREFDKILDFDREYANHNNLLNENFSYIKTDLIDNFNTKIAEIELYSSSNELNTKLNEIVKKSIFEIIILSLFIIILVFFIIKTLILKPIFNMVDAIQNNDKYGIPKENIPENNRVKELNELSKKMNEMISTIKNSRYEISQINNKMELIINSINDGIWDWNLKTNEVYYSNQWKKILGFNDDEIKNDFNEWKSRVNPEHFENIEKDLNYYLESKSDIFKNEHQILCKDGSYKWILNRGIIVNRDEDGNPLRMIGTHTDITFIKDLQKQIIKEKDFISNIIDNSNVIIAVIDNKGRMFKVNKFTQEFTGYSQDEIASVPFFWVRFLHKNVQVKINEIVEEAKKGNIKKYFKASCFSKNNEEKIFEWSNTLIKKADGSIDYIVTIGIDVTEKEIIQKEILQQKEELELIFNYSKDGIAILDLNTRFLNFNDSFLNMTGFSKNELLEKTVFQLVAKKDDEKNKRIINQILEEGFVNNFEETFAFKDKRVITNLSISLLPNKETLLMIIKDVSSLKVLQEQAKLASLGEMIGNIAHQWRQPLSFISISASSLKVKSEFNILTKEEINETSTAIVKQTEYLSNTIDNFRDFIKEDKSYTNISIKEVLDNSLNLVYASLNNNFINLTLELDDDLSILGNKNELTEAFLNIISNSKDALKEKKEEDRFLFIKSKKLNENRLKLKFLDSGGGIDEEIISKVLEPYFTTKHKSQGTGLGLSIVDKILRERHKGTIEIYNEEFTHNQKIYKGLSFNIIFEKTEI</sequence>
<dbReference type="Pfam" id="PF08447">
    <property type="entry name" value="PAS_3"/>
    <property type="match status" value="1"/>
</dbReference>